<dbReference type="Proteomes" id="UP000831068">
    <property type="component" value="Chromosome"/>
</dbReference>
<dbReference type="InterPro" id="IPR012674">
    <property type="entry name" value="Calycin"/>
</dbReference>
<gene>
    <name evidence="1" type="ORF">MTP08_10875</name>
</gene>
<organism evidence="1 2">
    <name type="scientific">Chryseobacterium oryzae</name>
    <dbReference type="NCBI Taxonomy" id="2929799"/>
    <lineage>
        <taxon>Bacteria</taxon>
        <taxon>Pseudomonadati</taxon>
        <taxon>Bacteroidota</taxon>
        <taxon>Flavobacteriia</taxon>
        <taxon>Flavobacteriales</taxon>
        <taxon>Weeksellaceae</taxon>
        <taxon>Chryseobacterium group</taxon>
        <taxon>Chryseobacterium</taxon>
    </lineage>
</organism>
<evidence type="ECO:0000313" key="2">
    <source>
        <dbReference type="Proteomes" id="UP000831068"/>
    </source>
</evidence>
<protein>
    <recommendedName>
        <fullName evidence="3">Lipocalin-like domain-containing protein</fullName>
    </recommendedName>
</protein>
<dbReference type="RefSeq" id="WP_243575974.1">
    <property type="nucleotide sequence ID" value="NZ_CP094529.1"/>
</dbReference>
<evidence type="ECO:0008006" key="3">
    <source>
        <dbReference type="Google" id="ProtNLM"/>
    </source>
</evidence>
<proteinExistence type="predicted"/>
<dbReference type="EMBL" id="CP094529">
    <property type="protein sequence ID" value="UOE37563.1"/>
    <property type="molecule type" value="Genomic_DNA"/>
</dbReference>
<name>A0ABY4BEG6_9FLAO</name>
<dbReference type="SUPFAM" id="SSF50814">
    <property type="entry name" value="Lipocalins"/>
    <property type="match status" value="1"/>
</dbReference>
<sequence length="147" mass="17508">MNLSYLVGVWYIVFSNFPMWTKGDKLNPTFNYQMKSKNGIIGLSDEVKFLKNGKPKSIKGWDKPLNQENTKFTWRGSGILFFTKSKWEIIFMSDDRNWMIIHFEKTMFTPEGYDVVCRNPNEIRKYKYEINLKLSELKISDLQEIKQ</sequence>
<reference evidence="1 2" key="1">
    <citation type="submission" date="2022-03" db="EMBL/GenBank/DDBJ databases">
        <title>Chryseobacterium sp. isolated from the Andong Sikhe.</title>
        <authorList>
            <person name="Won M."/>
            <person name="Kim S.-J."/>
            <person name="Kwon S.-W."/>
        </authorList>
    </citation>
    <scope>NUCLEOTIDE SEQUENCE [LARGE SCALE GENOMIC DNA]</scope>
    <source>
        <strain evidence="1 2">ADR-1</strain>
    </source>
</reference>
<keyword evidence="2" id="KW-1185">Reference proteome</keyword>
<accession>A0ABY4BEG6</accession>
<evidence type="ECO:0000313" key="1">
    <source>
        <dbReference type="EMBL" id="UOE37563.1"/>
    </source>
</evidence>